<dbReference type="InterPro" id="IPR015422">
    <property type="entry name" value="PyrdxlP-dep_Trfase_small"/>
</dbReference>
<evidence type="ECO:0000256" key="1">
    <source>
        <dbReference type="ARBA" id="ARBA00001933"/>
    </source>
</evidence>
<keyword evidence="3 4" id="KW-0663">Pyridoxal phosphate</keyword>
<keyword evidence="5" id="KW-0032">Aminotransferase</keyword>
<dbReference type="PIRSF" id="PIRSF000390">
    <property type="entry name" value="PLP_StrS"/>
    <property type="match status" value="1"/>
</dbReference>
<protein>
    <submittedName>
        <fullName evidence="5">DegT/DnrJ/EryC1/StrS family aminotransferase</fullName>
    </submittedName>
</protein>
<keyword evidence="6" id="KW-1185">Reference proteome</keyword>
<evidence type="ECO:0000313" key="5">
    <source>
        <dbReference type="EMBL" id="MBO2452184.1"/>
    </source>
</evidence>
<dbReference type="Pfam" id="PF01041">
    <property type="entry name" value="DegT_DnrJ_EryC1"/>
    <property type="match status" value="1"/>
</dbReference>
<reference evidence="5" key="1">
    <citation type="submission" date="2021-03" db="EMBL/GenBank/DDBJ databases">
        <authorList>
            <person name="Kanchanasin P."/>
            <person name="Saeng-In P."/>
            <person name="Phongsopitanun W."/>
            <person name="Yuki M."/>
            <person name="Kudo T."/>
            <person name="Ohkuma M."/>
            <person name="Tanasupawat S."/>
        </authorList>
    </citation>
    <scope>NUCLEOTIDE SEQUENCE</scope>
    <source>
        <strain evidence="5">GKU 128</strain>
    </source>
</reference>
<proteinExistence type="inferred from homology"/>
<dbReference type="Gene3D" id="3.40.640.10">
    <property type="entry name" value="Type I PLP-dependent aspartate aminotransferase-like (Major domain)"/>
    <property type="match status" value="1"/>
</dbReference>
<accession>A0A939T7M8</accession>
<organism evidence="5 6">
    <name type="scientific">Actinomadura barringtoniae</name>
    <dbReference type="NCBI Taxonomy" id="1427535"/>
    <lineage>
        <taxon>Bacteria</taxon>
        <taxon>Bacillati</taxon>
        <taxon>Actinomycetota</taxon>
        <taxon>Actinomycetes</taxon>
        <taxon>Streptosporangiales</taxon>
        <taxon>Thermomonosporaceae</taxon>
        <taxon>Actinomadura</taxon>
    </lineage>
</organism>
<dbReference type="AlphaFoldDB" id="A0A939T7M8"/>
<evidence type="ECO:0000313" key="6">
    <source>
        <dbReference type="Proteomes" id="UP000669179"/>
    </source>
</evidence>
<feature type="modified residue" description="N6-(pyridoxal phosphate)lysine" evidence="3">
    <location>
        <position position="180"/>
    </location>
</feature>
<dbReference type="InterPro" id="IPR015424">
    <property type="entry name" value="PyrdxlP-dep_Trfase"/>
</dbReference>
<keyword evidence="5" id="KW-0808">Transferase</keyword>
<feature type="active site" description="Proton acceptor" evidence="2">
    <location>
        <position position="180"/>
    </location>
</feature>
<comment type="caution">
    <text evidence="5">The sequence shown here is derived from an EMBL/GenBank/DDBJ whole genome shotgun (WGS) entry which is preliminary data.</text>
</comment>
<name>A0A939T7M8_9ACTN</name>
<dbReference type="PANTHER" id="PTHR30244:SF34">
    <property type="entry name" value="DTDP-4-AMINO-4,6-DIDEOXYGALACTOSE TRANSAMINASE"/>
    <property type="match status" value="1"/>
</dbReference>
<evidence type="ECO:0000256" key="3">
    <source>
        <dbReference type="PIRSR" id="PIRSR000390-2"/>
    </source>
</evidence>
<dbReference type="PANTHER" id="PTHR30244">
    <property type="entry name" value="TRANSAMINASE"/>
    <property type="match status" value="1"/>
</dbReference>
<comment type="similarity">
    <text evidence="4">Belongs to the DegT/DnrJ/EryC1 family.</text>
</comment>
<dbReference type="InterPro" id="IPR000653">
    <property type="entry name" value="DegT/StrS_aminotransferase"/>
</dbReference>
<evidence type="ECO:0000256" key="2">
    <source>
        <dbReference type="PIRSR" id="PIRSR000390-1"/>
    </source>
</evidence>
<dbReference type="EMBL" id="JAGEOJ010000015">
    <property type="protein sequence ID" value="MBO2452184.1"/>
    <property type="molecule type" value="Genomic_DNA"/>
</dbReference>
<dbReference type="Gene3D" id="3.90.1150.10">
    <property type="entry name" value="Aspartate Aminotransferase, domain 1"/>
    <property type="match status" value="1"/>
</dbReference>
<comment type="cofactor">
    <cofactor evidence="1">
        <name>pyridoxal 5'-phosphate</name>
        <dbReference type="ChEBI" id="CHEBI:597326"/>
    </cofactor>
</comment>
<dbReference type="GO" id="GO:0030170">
    <property type="term" value="F:pyridoxal phosphate binding"/>
    <property type="evidence" value="ECO:0007669"/>
    <property type="project" value="TreeGrafter"/>
</dbReference>
<dbReference type="GO" id="GO:0008483">
    <property type="term" value="F:transaminase activity"/>
    <property type="evidence" value="ECO:0007669"/>
    <property type="project" value="UniProtKB-KW"/>
</dbReference>
<gene>
    <name evidence="5" type="ORF">J4573_34200</name>
</gene>
<dbReference type="GO" id="GO:0000271">
    <property type="term" value="P:polysaccharide biosynthetic process"/>
    <property type="evidence" value="ECO:0007669"/>
    <property type="project" value="TreeGrafter"/>
</dbReference>
<dbReference type="CDD" id="cd00616">
    <property type="entry name" value="AHBA_syn"/>
    <property type="match status" value="1"/>
</dbReference>
<dbReference type="SUPFAM" id="SSF53383">
    <property type="entry name" value="PLP-dependent transferases"/>
    <property type="match status" value="1"/>
</dbReference>
<sequence>MLAYGRQSIDENDIAAVAGVLRGDWLTTGPEVTAFEDALAGWTGGVPCVSVTSGTAALHVAYAAAGVGPGSQVVTSPMTFVATAATAMLLGASVVFADVCEDTANLDPEAADAATSSRTHVVTAVDYAGQPADYDALGKVADRADALLLADAAHSIGSTWNDVPVGALADMTTFSFFPTKNATTGEGGAVAVKDAGLLDRARRFRCHGLVREADRLRSPDEGGWHQEVHSLGLNYRLPDVLCALGTSQLGRLAFFKERRAQLVARYNELLADVPGVRLPAVRPGADPMWHLYAVRVLDGRRREVYDRMRAAGIGVQVNYIPAYRHPVFEDLGYRRGMCPVAESFYEEQLSLPLFPDLTESDQDRVIDTLRAILS</sequence>
<evidence type="ECO:0000256" key="4">
    <source>
        <dbReference type="RuleBase" id="RU004508"/>
    </source>
</evidence>
<dbReference type="InterPro" id="IPR015421">
    <property type="entry name" value="PyrdxlP-dep_Trfase_major"/>
</dbReference>
<dbReference type="Proteomes" id="UP000669179">
    <property type="component" value="Unassembled WGS sequence"/>
</dbReference>